<dbReference type="RefSeq" id="WP_147164109.1">
    <property type="nucleotide sequence ID" value="NZ_BJZO01000060.1"/>
</dbReference>
<dbReference type="Pfam" id="PF01584">
    <property type="entry name" value="CheW"/>
    <property type="match status" value="1"/>
</dbReference>
<proteinExistence type="predicted"/>
<dbReference type="Gene3D" id="2.30.30.40">
    <property type="entry name" value="SH3 Domains"/>
    <property type="match status" value="1"/>
</dbReference>
<organism evidence="2 3">
    <name type="scientific">Pararhodospirillum oryzae</name>
    <dbReference type="NCBI Taxonomy" id="478448"/>
    <lineage>
        <taxon>Bacteria</taxon>
        <taxon>Pseudomonadati</taxon>
        <taxon>Pseudomonadota</taxon>
        <taxon>Alphaproteobacteria</taxon>
        <taxon>Rhodospirillales</taxon>
        <taxon>Rhodospirillaceae</taxon>
        <taxon>Pararhodospirillum</taxon>
    </lineage>
</organism>
<dbReference type="InterPro" id="IPR036061">
    <property type="entry name" value="CheW-like_dom_sf"/>
</dbReference>
<dbReference type="EMBL" id="BJZO01000060">
    <property type="protein sequence ID" value="GEO82097.1"/>
    <property type="molecule type" value="Genomic_DNA"/>
</dbReference>
<sequence length="174" mass="19017">MSPGRPPSLDQVLARRAHASRATVVDVDEPRTKLVVAWLAREWLAFPGRQVREILPGTPAFFLPGCPPGLEGVINVRGDIEPVLCLRTLLHLPPPAPDEPSRILIGKGGSVQAGLRVDRVEEVMDVPDSALQPPPPTLPDPLRNWALSIFPFRNQGVLVLDIERLLGDYCSAHL</sequence>
<dbReference type="InterPro" id="IPR002545">
    <property type="entry name" value="CheW-lke_dom"/>
</dbReference>
<keyword evidence="3" id="KW-1185">Reference proteome</keyword>
<dbReference type="SUPFAM" id="SSF50341">
    <property type="entry name" value="CheW-like"/>
    <property type="match status" value="1"/>
</dbReference>
<comment type="caution">
    <text evidence="2">The sequence shown here is derived from an EMBL/GenBank/DDBJ whole genome shotgun (WGS) entry which is preliminary data.</text>
</comment>
<dbReference type="SMART" id="SM00260">
    <property type="entry name" value="CheW"/>
    <property type="match status" value="1"/>
</dbReference>
<dbReference type="OrthoDB" id="3291462at2"/>
<evidence type="ECO:0000259" key="1">
    <source>
        <dbReference type="PROSITE" id="PS50851"/>
    </source>
</evidence>
<dbReference type="Proteomes" id="UP000321567">
    <property type="component" value="Unassembled WGS sequence"/>
</dbReference>
<protein>
    <submittedName>
        <fullName evidence="2">Chemotaxis protein CheW</fullName>
    </submittedName>
</protein>
<dbReference type="PROSITE" id="PS50851">
    <property type="entry name" value="CHEW"/>
    <property type="match status" value="1"/>
</dbReference>
<reference evidence="2 3" key="1">
    <citation type="submission" date="2019-07" db="EMBL/GenBank/DDBJ databases">
        <title>Whole genome shotgun sequence of Rhodospirillum oryzae NBRC 107573.</title>
        <authorList>
            <person name="Hosoyama A."/>
            <person name="Uohara A."/>
            <person name="Ohji S."/>
            <person name="Ichikawa N."/>
        </authorList>
    </citation>
    <scope>NUCLEOTIDE SEQUENCE [LARGE SCALE GENOMIC DNA]</scope>
    <source>
        <strain evidence="2 3">NBRC 107573</strain>
    </source>
</reference>
<dbReference type="AlphaFoldDB" id="A0A512H9G3"/>
<evidence type="ECO:0000313" key="3">
    <source>
        <dbReference type="Proteomes" id="UP000321567"/>
    </source>
</evidence>
<accession>A0A512H9G3</accession>
<dbReference type="InterPro" id="IPR039315">
    <property type="entry name" value="CheW"/>
</dbReference>
<dbReference type="Gene3D" id="2.40.50.180">
    <property type="entry name" value="CheA-289, Domain 4"/>
    <property type="match status" value="1"/>
</dbReference>
<feature type="domain" description="CheW-like" evidence="1">
    <location>
        <begin position="31"/>
        <end position="171"/>
    </location>
</feature>
<dbReference type="PANTHER" id="PTHR22617">
    <property type="entry name" value="CHEMOTAXIS SENSOR HISTIDINE KINASE-RELATED"/>
    <property type="match status" value="1"/>
</dbReference>
<dbReference type="GO" id="GO:0005829">
    <property type="term" value="C:cytosol"/>
    <property type="evidence" value="ECO:0007669"/>
    <property type="project" value="TreeGrafter"/>
</dbReference>
<dbReference type="GO" id="GO:0007165">
    <property type="term" value="P:signal transduction"/>
    <property type="evidence" value="ECO:0007669"/>
    <property type="project" value="InterPro"/>
</dbReference>
<gene>
    <name evidence="2" type="ORF">ROR02_22280</name>
</gene>
<dbReference type="PANTHER" id="PTHR22617:SF23">
    <property type="entry name" value="CHEMOTAXIS PROTEIN CHEW"/>
    <property type="match status" value="1"/>
</dbReference>
<dbReference type="GO" id="GO:0006935">
    <property type="term" value="P:chemotaxis"/>
    <property type="evidence" value="ECO:0007669"/>
    <property type="project" value="InterPro"/>
</dbReference>
<evidence type="ECO:0000313" key="2">
    <source>
        <dbReference type="EMBL" id="GEO82097.1"/>
    </source>
</evidence>
<name>A0A512H9G3_9PROT</name>